<dbReference type="InterPro" id="IPR001909">
    <property type="entry name" value="KRAB"/>
</dbReference>
<dbReference type="InterPro" id="IPR036051">
    <property type="entry name" value="KRAB_dom_sf"/>
</dbReference>
<organism evidence="3 4">
    <name type="scientific">Monodelphis domestica</name>
    <name type="common">Gray short-tailed opossum</name>
    <dbReference type="NCBI Taxonomy" id="13616"/>
    <lineage>
        <taxon>Eukaryota</taxon>
        <taxon>Metazoa</taxon>
        <taxon>Chordata</taxon>
        <taxon>Craniata</taxon>
        <taxon>Vertebrata</taxon>
        <taxon>Euteleostomi</taxon>
        <taxon>Mammalia</taxon>
        <taxon>Metatheria</taxon>
        <taxon>Didelphimorphia</taxon>
        <taxon>Didelphidae</taxon>
        <taxon>Monodelphis</taxon>
    </lineage>
</organism>
<sequence>LISMSIPISVSVSLHQEGMTFELPEAPRSLESVTFPDVPLINAQKSLYREVMLENYENFVSVAGFPSFKPELISQLECGKGPWMLVEEEMIQRFSERPRRLSLFSPVTPWLGPSIGVSLEVFASGHTQTNPTEHDPIRSPQSSGRPGPLPP</sequence>
<dbReference type="Proteomes" id="UP000002280">
    <property type="component" value="Chromosome 7"/>
</dbReference>
<evidence type="ECO:0000256" key="1">
    <source>
        <dbReference type="SAM" id="MobiDB-lite"/>
    </source>
</evidence>
<reference evidence="3" key="2">
    <citation type="submission" date="2025-08" db="UniProtKB">
        <authorList>
            <consortium name="Ensembl"/>
        </authorList>
    </citation>
    <scope>IDENTIFICATION</scope>
</reference>
<protein>
    <recommendedName>
        <fullName evidence="2">KRAB domain-containing protein</fullName>
    </recommendedName>
</protein>
<dbReference type="PROSITE" id="PS50805">
    <property type="entry name" value="KRAB"/>
    <property type="match status" value="1"/>
</dbReference>
<keyword evidence="4" id="KW-1185">Reference proteome</keyword>
<dbReference type="GeneTree" id="ENSGT00940000164200"/>
<evidence type="ECO:0000313" key="4">
    <source>
        <dbReference type="Proteomes" id="UP000002280"/>
    </source>
</evidence>
<accession>A0A5F8G8U2</accession>
<dbReference type="InParanoid" id="A0A5F8G8U2"/>
<dbReference type="STRING" id="13616.ENSMODP00000043839"/>
<dbReference type="SMART" id="SM00349">
    <property type="entry name" value="KRAB"/>
    <property type="match status" value="1"/>
</dbReference>
<evidence type="ECO:0000313" key="3">
    <source>
        <dbReference type="Ensembl" id="ENSMODP00000043839.1"/>
    </source>
</evidence>
<feature type="region of interest" description="Disordered" evidence="1">
    <location>
        <begin position="126"/>
        <end position="151"/>
    </location>
</feature>
<dbReference type="Pfam" id="PF01352">
    <property type="entry name" value="KRAB"/>
    <property type="match status" value="1"/>
</dbReference>
<dbReference type="AlphaFoldDB" id="A0A5F8G8U2"/>
<dbReference type="Ensembl" id="ENSMODT00000070296.1">
    <property type="protein sequence ID" value="ENSMODP00000043839.1"/>
    <property type="gene ID" value="ENSMODG00000050682.1"/>
</dbReference>
<dbReference type="GO" id="GO:0006355">
    <property type="term" value="P:regulation of DNA-templated transcription"/>
    <property type="evidence" value="ECO:0007669"/>
    <property type="project" value="InterPro"/>
</dbReference>
<reference evidence="3 4" key="1">
    <citation type="journal article" date="2007" name="Nature">
        <title>Genome of the marsupial Monodelphis domestica reveals innovation in non-coding sequences.</title>
        <authorList>
            <person name="Mikkelsen T.S."/>
            <person name="Wakefield M.J."/>
            <person name="Aken B."/>
            <person name="Amemiya C.T."/>
            <person name="Chang J.L."/>
            <person name="Duke S."/>
            <person name="Garber M."/>
            <person name="Gentles A.J."/>
            <person name="Goodstadt L."/>
            <person name="Heger A."/>
            <person name="Jurka J."/>
            <person name="Kamal M."/>
            <person name="Mauceli E."/>
            <person name="Searle S.M."/>
            <person name="Sharpe T."/>
            <person name="Baker M.L."/>
            <person name="Batzer M.A."/>
            <person name="Benos P.V."/>
            <person name="Belov K."/>
            <person name="Clamp M."/>
            <person name="Cook A."/>
            <person name="Cuff J."/>
            <person name="Das R."/>
            <person name="Davidow L."/>
            <person name="Deakin J.E."/>
            <person name="Fazzari M.J."/>
            <person name="Glass J.L."/>
            <person name="Grabherr M."/>
            <person name="Greally J.M."/>
            <person name="Gu W."/>
            <person name="Hore T.A."/>
            <person name="Huttley G.A."/>
            <person name="Kleber M."/>
            <person name="Jirtle R.L."/>
            <person name="Koina E."/>
            <person name="Lee J.T."/>
            <person name="Mahony S."/>
            <person name="Marra M.A."/>
            <person name="Miller R.D."/>
            <person name="Nicholls R.D."/>
            <person name="Oda M."/>
            <person name="Papenfuss A.T."/>
            <person name="Parra Z.E."/>
            <person name="Pollock D.D."/>
            <person name="Ray D.A."/>
            <person name="Schein J.E."/>
            <person name="Speed T.P."/>
            <person name="Thompson K."/>
            <person name="VandeBerg J.L."/>
            <person name="Wade C.M."/>
            <person name="Walker J.A."/>
            <person name="Waters P.D."/>
            <person name="Webber C."/>
            <person name="Weidman J.R."/>
            <person name="Xie X."/>
            <person name="Zody M.C."/>
            <person name="Baldwin J."/>
            <person name="Abdouelleil A."/>
            <person name="Abdulkadir J."/>
            <person name="Abebe A."/>
            <person name="Abera B."/>
            <person name="Abreu J."/>
            <person name="Acer S.C."/>
            <person name="Aftuck L."/>
            <person name="Alexander A."/>
            <person name="An P."/>
            <person name="Anderson E."/>
            <person name="Anderson S."/>
            <person name="Arachi H."/>
            <person name="Azer M."/>
            <person name="Bachantsang P."/>
            <person name="Barry A."/>
            <person name="Bayul T."/>
            <person name="Berlin A."/>
            <person name="Bessette D."/>
            <person name="Bloom T."/>
            <person name="Bloom T."/>
            <person name="Boguslavskiy L."/>
            <person name="Bonnet C."/>
            <person name="Boukhgalter B."/>
            <person name="Bourzgui I."/>
            <person name="Brown A."/>
            <person name="Cahill P."/>
            <person name="Channer S."/>
            <person name="Cheshatsang Y."/>
            <person name="Chuda L."/>
            <person name="Citroen M."/>
            <person name="Collymore A."/>
            <person name="Cooke P."/>
            <person name="Costello M."/>
            <person name="D'Aco K."/>
            <person name="Daza R."/>
            <person name="De Haan G."/>
            <person name="DeGray S."/>
            <person name="DeMaso C."/>
            <person name="Dhargay N."/>
            <person name="Dooley K."/>
            <person name="Dooley E."/>
            <person name="Doricent M."/>
            <person name="Dorje P."/>
            <person name="Dorjee K."/>
            <person name="Dupes A."/>
            <person name="Elong R."/>
            <person name="Falk J."/>
            <person name="Farina A."/>
            <person name="Faro S."/>
            <person name="Ferguson D."/>
            <person name="Fisher S."/>
            <person name="Foley C.D."/>
            <person name="Franke A."/>
            <person name="Friedrich D."/>
            <person name="Gadbois L."/>
            <person name="Gearin G."/>
            <person name="Gearin C.R."/>
            <person name="Giannoukos G."/>
            <person name="Goode T."/>
            <person name="Graham J."/>
            <person name="Grandbois E."/>
            <person name="Grewal S."/>
            <person name="Gyaltsen K."/>
            <person name="Hafez N."/>
            <person name="Hagos B."/>
            <person name="Hall J."/>
            <person name="Henson C."/>
            <person name="Hollinger A."/>
            <person name="Honan T."/>
            <person name="Huard M.D."/>
            <person name="Hughes L."/>
            <person name="Hurhula B."/>
            <person name="Husby M.E."/>
            <person name="Kamat A."/>
            <person name="Kanga B."/>
            <person name="Kashin S."/>
            <person name="Khazanovich D."/>
            <person name="Kisner P."/>
            <person name="Lance K."/>
            <person name="Lara M."/>
            <person name="Lee W."/>
            <person name="Lennon N."/>
            <person name="Letendre F."/>
            <person name="LeVine R."/>
            <person name="Lipovsky A."/>
            <person name="Liu X."/>
            <person name="Liu J."/>
            <person name="Liu S."/>
            <person name="Lokyitsang T."/>
            <person name="Lokyitsang Y."/>
            <person name="Lubonja R."/>
            <person name="Lui A."/>
            <person name="MacDonald P."/>
            <person name="Magnisalis V."/>
            <person name="Maru K."/>
            <person name="Matthews C."/>
            <person name="McCusker W."/>
            <person name="McDonough S."/>
            <person name="Mehta T."/>
            <person name="Meldrim J."/>
            <person name="Meneus L."/>
            <person name="Mihai O."/>
            <person name="Mihalev A."/>
            <person name="Mihova T."/>
            <person name="Mittelman R."/>
            <person name="Mlenga V."/>
            <person name="Montmayeur A."/>
            <person name="Mulrain L."/>
            <person name="Navidi A."/>
            <person name="Naylor J."/>
            <person name="Negash T."/>
            <person name="Nguyen T."/>
            <person name="Nguyen N."/>
            <person name="Nicol R."/>
            <person name="Norbu C."/>
            <person name="Norbu N."/>
            <person name="Novod N."/>
            <person name="O'Neill B."/>
            <person name="Osman S."/>
            <person name="Markiewicz E."/>
            <person name="Oyono O.L."/>
            <person name="Patti C."/>
            <person name="Phunkhang P."/>
            <person name="Pierre F."/>
            <person name="Priest M."/>
            <person name="Raghuraman S."/>
            <person name="Rege F."/>
            <person name="Reyes R."/>
            <person name="Rise C."/>
            <person name="Rogov P."/>
            <person name="Ross K."/>
            <person name="Ryan E."/>
            <person name="Settipalli S."/>
            <person name="Shea T."/>
            <person name="Sherpa N."/>
            <person name="Shi L."/>
            <person name="Shih D."/>
            <person name="Sparrow T."/>
            <person name="Spaulding J."/>
            <person name="Stalker J."/>
            <person name="Stange-Thomann N."/>
            <person name="Stavropoulos S."/>
            <person name="Stone C."/>
            <person name="Strader C."/>
            <person name="Tesfaye S."/>
            <person name="Thomson T."/>
            <person name="Thoulutsang Y."/>
            <person name="Thoulutsang D."/>
            <person name="Topham K."/>
            <person name="Topping I."/>
            <person name="Tsamla T."/>
            <person name="Vassiliev H."/>
            <person name="Vo A."/>
            <person name="Wangchuk T."/>
            <person name="Wangdi T."/>
            <person name="Weiand M."/>
            <person name="Wilkinson J."/>
            <person name="Wilson A."/>
            <person name="Yadav S."/>
            <person name="Young G."/>
            <person name="Yu Q."/>
            <person name="Zembek L."/>
            <person name="Zhong D."/>
            <person name="Zimmer A."/>
            <person name="Zwirko Z."/>
            <person name="Jaffe D.B."/>
            <person name="Alvarez P."/>
            <person name="Brockman W."/>
            <person name="Butler J."/>
            <person name="Chin C."/>
            <person name="Gnerre S."/>
            <person name="MacCallum I."/>
            <person name="Graves J.A."/>
            <person name="Ponting C.P."/>
            <person name="Breen M."/>
            <person name="Samollow P.B."/>
            <person name="Lander E.S."/>
            <person name="Lindblad-Toh K."/>
        </authorList>
    </citation>
    <scope>NUCLEOTIDE SEQUENCE [LARGE SCALE GENOMIC DNA]</scope>
</reference>
<dbReference type="Gene3D" id="6.10.140.140">
    <property type="match status" value="1"/>
</dbReference>
<name>A0A5F8G8U2_MONDO</name>
<dbReference type="SUPFAM" id="SSF109640">
    <property type="entry name" value="KRAB domain (Kruppel-associated box)"/>
    <property type="match status" value="1"/>
</dbReference>
<feature type="domain" description="KRAB" evidence="2">
    <location>
        <begin position="33"/>
        <end position="95"/>
    </location>
</feature>
<proteinExistence type="predicted"/>
<dbReference type="Bgee" id="ENSMODG00000050682">
    <property type="expression patterns" value="Expressed in skeleton of lower jaw and 7 other cell types or tissues"/>
</dbReference>
<evidence type="ECO:0000259" key="2">
    <source>
        <dbReference type="PROSITE" id="PS50805"/>
    </source>
</evidence>
<reference evidence="3" key="3">
    <citation type="submission" date="2025-09" db="UniProtKB">
        <authorList>
            <consortium name="Ensembl"/>
        </authorList>
    </citation>
    <scope>IDENTIFICATION</scope>
</reference>